<protein>
    <submittedName>
        <fullName evidence="3">Uncharacterized protein</fullName>
    </submittedName>
</protein>
<keyword evidence="1" id="KW-0812">Transmembrane</keyword>
<keyword evidence="1" id="KW-1133">Transmembrane helix</keyword>
<organism evidence="3 5">
    <name type="scientific">Sutcliffiella horikoshii</name>
    <dbReference type="NCBI Taxonomy" id="79883"/>
    <lineage>
        <taxon>Bacteria</taxon>
        <taxon>Bacillati</taxon>
        <taxon>Bacillota</taxon>
        <taxon>Bacilli</taxon>
        <taxon>Bacillales</taxon>
        <taxon>Bacillaceae</taxon>
        <taxon>Sutcliffiella</taxon>
    </lineage>
</organism>
<dbReference type="EMBL" id="CP020880">
    <property type="protein sequence ID" value="ART77065.1"/>
    <property type="molecule type" value="Genomic_DNA"/>
</dbReference>
<evidence type="ECO:0000313" key="3">
    <source>
        <dbReference type="EMBL" id="TYS57611.1"/>
    </source>
</evidence>
<proteinExistence type="predicted"/>
<accession>A0A1Y0CQI8</accession>
<keyword evidence="4" id="KW-1185">Reference proteome</keyword>
<name>A0A1Y0CQI8_9BACI</name>
<dbReference type="Proteomes" id="UP000195573">
    <property type="component" value="Chromosome"/>
</dbReference>
<reference evidence="3 5" key="2">
    <citation type="submission" date="2019-08" db="EMBL/GenBank/DDBJ databases">
        <title>Bacillus genomes from the desert of Cuatro Cienegas, Coahuila.</title>
        <authorList>
            <person name="Olmedo-Alvarez G."/>
        </authorList>
    </citation>
    <scope>NUCLEOTIDE SEQUENCE [LARGE SCALE GENOMIC DNA]</scope>
    <source>
        <strain evidence="3 5">CH88_3T</strain>
    </source>
</reference>
<dbReference type="EMBL" id="VTEU01000007">
    <property type="protein sequence ID" value="TYS57611.1"/>
    <property type="molecule type" value="Genomic_DNA"/>
</dbReference>
<reference evidence="2 4" key="1">
    <citation type="submission" date="2017-04" db="EMBL/GenBank/DDBJ databases">
        <title>Complete Genome Sequence of the Bacillus horikoshii 20a strain from Cuatro Cienegas, Coahuila, Mexico.</title>
        <authorList>
            <person name="Zarza E."/>
            <person name="Alcaraz L.D."/>
            <person name="Aguilar-Salinas B."/>
            <person name="Islas A."/>
            <person name="Olmedo-Alvarez G."/>
        </authorList>
    </citation>
    <scope>NUCLEOTIDE SEQUENCE [LARGE SCALE GENOMIC DNA]</scope>
    <source>
        <strain evidence="2 4">20a</strain>
    </source>
</reference>
<dbReference type="RefSeq" id="WP_088018704.1">
    <property type="nucleotide sequence ID" value="NZ_CP020880.1"/>
</dbReference>
<gene>
    <name evidence="2" type="ORF">B4U37_13845</name>
    <name evidence="3" type="ORF">FZC74_16400</name>
</gene>
<keyword evidence="1" id="KW-0472">Membrane</keyword>
<dbReference type="AlphaFoldDB" id="A0A1Y0CQI8"/>
<sequence length="68" mass="7751">MKLIQQSFYVIFKLLAVSGFAILFYVMMTDKTSNAPMFMLSLMTSLSLIAIPGMKNVINNYEETHHES</sequence>
<evidence type="ECO:0000313" key="4">
    <source>
        <dbReference type="Proteomes" id="UP000195573"/>
    </source>
</evidence>
<evidence type="ECO:0000313" key="2">
    <source>
        <dbReference type="EMBL" id="ART77065.1"/>
    </source>
</evidence>
<feature type="transmembrane region" description="Helical" evidence="1">
    <location>
        <begin position="7"/>
        <end position="28"/>
    </location>
</feature>
<dbReference type="KEGG" id="bhk:B4U37_13845"/>
<evidence type="ECO:0000313" key="5">
    <source>
        <dbReference type="Proteomes" id="UP000323393"/>
    </source>
</evidence>
<evidence type="ECO:0000256" key="1">
    <source>
        <dbReference type="SAM" id="Phobius"/>
    </source>
</evidence>
<dbReference type="Proteomes" id="UP000323393">
    <property type="component" value="Unassembled WGS sequence"/>
</dbReference>
<dbReference type="GeneID" id="96739501"/>